<dbReference type="InterPro" id="IPR043226">
    <property type="entry name" value="NCR3"/>
</dbReference>
<dbReference type="SUPFAM" id="SSF48726">
    <property type="entry name" value="Immunoglobulin"/>
    <property type="match status" value="1"/>
</dbReference>
<keyword evidence="4" id="KW-1003">Cell membrane</keyword>
<keyword evidence="7" id="KW-0391">Immunity</keyword>
<dbReference type="Proteomes" id="UP001044222">
    <property type="component" value="Unassembled WGS sequence"/>
</dbReference>
<keyword evidence="13" id="KW-0393">Immunoglobulin domain</keyword>
<keyword evidence="9 15" id="KW-0472">Membrane</keyword>
<evidence type="ECO:0000256" key="16">
    <source>
        <dbReference type="SAM" id="SignalP"/>
    </source>
</evidence>
<feature type="domain" description="Ig-like" evidence="17">
    <location>
        <begin position="21"/>
        <end position="110"/>
    </location>
</feature>
<dbReference type="PANTHER" id="PTHR47904">
    <property type="entry name" value="NATURAL CYTOTOXICITY TRIGGERING RECEPTOR 3"/>
    <property type="match status" value="1"/>
</dbReference>
<evidence type="ECO:0000256" key="1">
    <source>
        <dbReference type="ARBA" id="ARBA00004251"/>
    </source>
</evidence>
<organism evidence="18 19">
    <name type="scientific">Anguilla anguilla</name>
    <name type="common">European freshwater eel</name>
    <name type="synonym">Muraena anguilla</name>
    <dbReference type="NCBI Taxonomy" id="7936"/>
    <lineage>
        <taxon>Eukaryota</taxon>
        <taxon>Metazoa</taxon>
        <taxon>Chordata</taxon>
        <taxon>Craniata</taxon>
        <taxon>Vertebrata</taxon>
        <taxon>Euteleostomi</taxon>
        <taxon>Actinopterygii</taxon>
        <taxon>Neopterygii</taxon>
        <taxon>Teleostei</taxon>
        <taxon>Anguilliformes</taxon>
        <taxon>Anguillidae</taxon>
        <taxon>Anguilla</taxon>
    </lineage>
</organism>
<dbReference type="PROSITE" id="PS50835">
    <property type="entry name" value="IG_LIKE"/>
    <property type="match status" value="1"/>
</dbReference>
<proteinExistence type="inferred from homology"/>
<evidence type="ECO:0000256" key="12">
    <source>
        <dbReference type="ARBA" id="ARBA00023180"/>
    </source>
</evidence>
<dbReference type="SMART" id="SM00406">
    <property type="entry name" value="IGv"/>
    <property type="match status" value="1"/>
</dbReference>
<dbReference type="AlphaFoldDB" id="A0A9D3S522"/>
<evidence type="ECO:0000256" key="6">
    <source>
        <dbReference type="ARBA" id="ARBA00022729"/>
    </source>
</evidence>
<comment type="caution">
    <text evidence="18">The sequence shown here is derived from an EMBL/GenBank/DDBJ whole genome shotgun (WGS) entry which is preliminary data.</text>
</comment>
<dbReference type="SMART" id="SM00409">
    <property type="entry name" value="IG"/>
    <property type="match status" value="1"/>
</dbReference>
<dbReference type="Gene3D" id="2.60.40.10">
    <property type="entry name" value="Immunoglobulins"/>
    <property type="match status" value="1"/>
</dbReference>
<evidence type="ECO:0000256" key="3">
    <source>
        <dbReference type="ARBA" id="ARBA00019135"/>
    </source>
</evidence>
<evidence type="ECO:0000256" key="9">
    <source>
        <dbReference type="ARBA" id="ARBA00023136"/>
    </source>
</evidence>
<keyword evidence="19" id="KW-1185">Reference proteome</keyword>
<evidence type="ECO:0000313" key="18">
    <source>
        <dbReference type="EMBL" id="KAG5855824.1"/>
    </source>
</evidence>
<evidence type="ECO:0000259" key="17">
    <source>
        <dbReference type="PROSITE" id="PS50835"/>
    </source>
</evidence>
<evidence type="ECO:0000256" key="4">
    <source>
        <dbReference type="ARBA" id="ARBA00022475"/>
    </source>
</evidence>
<dbReference type="GO" id="GO:0005886">
    <property type="term" value="C:plasma membrane"/>
    <property type="evidence" value="ECO:0007669"/>
    <property type="project" value="UniProtKB-SubCell"/>
</dbReference>
<feature type="signal peptide" evidence="16">
    <location>
        <begin position="1"/>
        <end position="19"/>
    </location>
</feature>
<dbReference type="InterPro" id="IPR013783">
    <property type="entry name" value="Ig-like_fold"/>
</dbReference>
<dbReference type="InterPro" id="IPR036179">
    <property type="entry name" value="Ig-like_dom_sf"/>
</dbReference>
<evidence type="ECO:0000313" key="19">
    <source>
        <dbReference type="Proteomes" id="UP001044222"/>
    </source>
</evidence>
<evidence type="ECO:0000256" key="7">
    <source>
        <dbReference type="ARBA" id="ARBA00022859"/>
    </source>
</evidence>
<dbReference type="InterPro" id="IPR013106">
    <property type="entry name" value="Ig_V-set"/>
</dbReference>
<keyword evidence="5 15" id="KW-0812">Transmembrane</keyword>
<keyword evidence="12" id="KW-0325">Glycoprotein</keyword>
<feature type="transmembrane region" description="Helical" evidence="15">
    <location>
        <begin position="163"/>
        <end position="184"/>
    </location>
</feature>
<evidence type="ECO:0000256" key="5">
    <source>
        <dbReference type="ARBA" id="ARBA00022692"/>
    </source>
</evidence>
<dbReference type="GO" id="GO:0030101">
    <property type="term" value="P:natural killer cell activation"/>
    <property type="evidence" value="ECO:0007669"/>
    <property type="project" value="TreeGrafter"/>
</dbReference>
<dbReference type="InterPro" id="IPR007110">
    <property type="entry name" value="Ig-like_dom"/>
</dbReference>
<accession>A0A9D3S522</accession>
<dbReference type="PANTHER" id="PTHR47904:SF1">
    <property type="entry name" value="NATURAL CYTOTOXICITY TRIGGERING RECEPTOR 3"/>
    <property type="match status" value="1"/>
</dbReference>
<evidence type="ECO:0000256" key="13">
    <source>
        <dbReference type="ARBA" id="ARBA00023319"/>
    </source>
</evidence>
<dbReference type="Pfam" id="PF07686">
    <property type="entry name" value="V-set"/>
    <property type="match status" value="1"/>
</dbReference>
<gene>
    <name evidence="18" type="ORF">ANANG_G00000700</name>
</gene>
<dbReference type="EMBL" id="JAFIRN010000001">
    <property type="protein sequence ID" value="KAG5855824.1"/>
    <property type="molecule type" value="Genomic_DNA"/>
</dbReference>
<keyword evidence="11" id="KW-0675">Receptor</keyword>
<name>A0A9D3S522_ANGAN</name>
<evidence type="ECO:0000256" key="14">
    <source>
        <dbReference type="ARBA" id="ARBA00032296"/>
    </source>
</evidence>
<sequence length="189" mass="20982">MLHVLVWILVHQFSARVCCLIWVTQSEGQVEAVEGGNITLSCQIHSDSGDEFSQCLPQWYIWQLERWREVEGLSQLKGRVVKKKDASTANTTITIKELTKNDTDTYFCTLMCKVNGQSKQHHGNGTKIHVCDPECIARKIPTASATAPPEPDSDAGEDGLLPLPFYALLALKLVFAMVTVTVSFSCPRC</sequence>
<feature type="chain" id="PRO_5039006941" description="Natural cytotoxicity triggering receptor 3" evidence="16">
    <location>
        <begin position="20"/>
        <end position="189"/>
    </location>
</feature>
<keyword evidence="8 15" id="KW-1133">Transmembrane helix</keyword>
<evidence type="ECO:0000256" key="15">
    <source>
        <dbReference type="SAM" id="Phobius"/>
    </source>
</evidence>
<evidence type="ECO:0000256" key="8">
    <source>
        <dbReference type="ARBA" id="ARBA00022989"/>
    </source>
</evidence>
<evidence type="ECO:0000256" key="10">
    <source>
        <dbReference type="ARBA" id="ARBA00023157"/>
    </source>
</evidence>
<evidence type="ECO:0000256" key="11">
    <source>
        <dbReference type="ARBA" id="ARBA00023170"/>
    </source>
</evidence>
<reference evidence="18" key="1">
    <citation type="submission" date="2021-01" db="EMBL/GenBank/DDBJ databases">
        <title>A chromosome-scale assembly of European eel, Anguilla anguilla.</title>
        <authorList>
            <person name="Henkel C."/>
            <person name="Jong-Raadsen S.A."/>
            <person name="Dufour S."/>
            <person name="Weltzien F.-A."/>
            <person name="Palstra A.P."/>
            <person name="Pelster B."/>
            <person name="Spaink H.P."/>
            <person name="Van Den Thillart G.E."/>
            <person name="Jansen H."/>
            <person name="Zahm M."/>
            <person name="Klopp C."/>
            <person name="Cedric C."/>
            <person name="Louis A."/>
            <person name="Berthelot C."/>
            <person name="Parey E."/>
            <person name="Roest Crollius H."/>
            <person name="Montfort J."/>
            <person name="Robinson-Rechavi M."/>
            <person name="Bucao C."/>
            <person name="Bouchez O."/>
            <person name="Gislard M."/>
            <person name="Lluch J."/>
            <person name="Milhes M."/>
            <person name="Lampietro C."/>
            <person name="Lopez Roques C."/>
            <person name="Donnadieu C."/>
            <person name="Braasch I."/>
            <person name="Desvignes T."/>
            <person name="Postlethwait J."/>
            <person name="Bobe J."/>
            <person name="Guiguen Y."/>
            <person name="Dirks R."/>
        </authorList>
    </citation>
    <scope>NUCLEOTIDE SEQUENCE</scope>
    <source>
        <strain evidence="18">Tag_6206</strain>
        <tissue evidence="18">Liver</tissue>
    </source>
</reference>
<evidence type="ECO:0000256" key="2">
    <source>
        <dbReference type="ARBA" id="ARBA00006531"/>
    </source>
</evidence>
<dbReference type="GO" id="GO:0002429">
    <property type="term" value="P:immune response-activating cell surface receptor signaling pathway"/>
    <property type="evidence" value="ECO:0007669"/>
    <property type="project" value="InterPro"/>
</dbReference>
<dbReference type="GO" id="GO:0045954">
    <property type="term" value="P:positive regulation of natural killer cell mediated cytotoxicity"/>
    <property type="evidence" value="ECO:0007669"/>
    <property type="project" value="InterPro"/>
</dbReference>
<protein>
    <recommendedName>
        <fullName evidence="3">Natural cytotoxicity triggering receptor 3</fullName>
    </recommendedName>
    <alternativeName>
        <fullName evidence="14">Natural killer cell p30-related protein</fullName>
    </alternativeName>
</protein>
<comment type="similarity">
    <text evidence="2">Belongs to the natural cytotoxicity receptor (NCR) family.</text>
</comment>
<keyword evidence="6 16" id="KW-0732">Signal</keyword>
<comment type="subcellular location">
    <subcellularLocation>
        <location evidence="1">Cell membrane</location>
        <topology evidence="1">Single-pass type I membrane protein</topology>
    </subcellularLocation>
</comment>
<dbReference type="InterPro" id="IPR003599">
    <property type="entry name" value="Ig_sub"/>
</dbReference>
<keyword evidence="10" id="KW-1015">Disulfide bond</keyword>